<evidence type="ECO:0000313" key="2">
    <source>
        <dbReference type="EMBL" id="EOA94255.1"/>
    </source>
</evidence>
<name>R0JAI9_ANAPL</name>
<evidence type="ECO:0000256" key="1">
    <source>
        <dbReference type="SAM" id="MobiDB-lite"/>
    </source>
</evidence>
<dbReference type="AlphaFoldDB" id="R0JAI9"/>
<reference evidence="3" key="1">
    <citation type="journal article" date="2013" name="Nat. Genet.">
        <title>The duck genome and transcriptome provide insight into an avian influenza virus reservoir species.</title>
        <authorList>
            <person name="Huang Y."/>
            <person name="Li Y."/>
            <person name="Burt D.W."/>
            <person name="Chen H."/>
            <person name="Zhang Y."/>
            <person name="Qian W."/>
            <person name="Kim H."/>
            <person name="Gan S."/>
            <person name="Zhao Y."/>
            <person name="Li J."/>
            <person name="Yi K."/>
            <person name="Feng H."/>
            <person name="Zhu P."/>
            <person name="Li B."/>
            <person name="Liu Q."/>
            <person name="Fairley S."/>
            <person name="Magor K.E."/>
            <person name="Du Z."/>
            <person name="Hu X."/>
            <person name="Goodman L."/>
            <person name="Tafer H."/>
            <person name="Vignal A."/>
            <person name="Lee T."/>
            <person name="Kim K.W."/>
            <person name="Sheng Z."/>
            <person name="An Y."/>
            <person name="Searle S."/>
            <person name="Herrero J."/>
            <person name="Groenen M.A."/>
            <person name="Crooijmans R.P."/>
            <person name="Faraut T."/>
            <person name="Cai Q."/>
            <person name="Webster R.G."/>
            <person name="Aldridge J.R."/>
            <person name="Warren W.C."/>
            <person name="Bartschat S."/>
            <person name="Kehr S."/>
            <person name="Marz M."/>
            <person name="Stadler P.F."/>
            <person name="Smith J."/>
            <person name="Kraus R.H."/>
            <person name="Zhao Y."/>
            <person name="Ren L."/>
            <person name="Fei J."/>
            <person name="Morisson M."/>
            <person name="Kaiser P."/>
            <person name="Griffin D.K."/>
            <person name="Rao M."/>
            <person name="Pitel F."/>
            <person name="Wang J."/>
            <person name="Li N."/>
        </authorList>
    </citation>
    <scope>NUCLEOTIDE SEQUENCE [LARGE SCALE GENOMIC DNA]</scope>
</reference>
<dbReference type="EMBL" id="KB744908">
    <property type="protein sequence ID" value="EOA94255.1"/>
    <property type="molecule type" value="Genomic_DNA"/>
</dbReference>
<feature type="region of interest" description="Disordered" evidence="1">
    <location>
        <begin position="18"/>
        <end position="39"/>
    </location>
</feature>
<protein>
    <submittedName>
        <fullName evidence="2">Uncharacterized protein</fullName>
    </submittedName>
</protein>
<accession>R0JAI9</accession>
<keyword evidence="3" id="KW-1185">Reference proteome</keyword>
<organism evidence="2 3">
    <name type="scientific">Anas platyrhynchos</name>
    <name type="common">Mallard</name>
    <name type="synonym">Anas boschas</name>
    <dbReference type="NCBI Taxonomy" id="8839"/>
    <lineage>
        <taxon>Eukaryota</taxon>
        <taxon>Metazoa</taxon>
        <taxon>Chordata</taxon>
        <taxon>Craniata</taxon>
        <taxon>Vertebrata</taxon>
        <taxon>Euteleostomi</taxon>
        <taxon>Archelosauria</taxon>
        <taxon>Archosauria</taxon>
        <taxon>Dinosauria</taxon>
        <taxon>Saurischia</taxon>
        <taxon>Theropoda</taxon>
        <taxon>Coelurosauria</taxon>
        <taxon>Aves</taxon>
        <taxon>Neognathae</taxon>
        <taxon>Galloanserae</taxon>
        <taxon>Anseriformes</taxon>
        <taxon>Anatidae</taxon>
        <taxon>Anatinae</taxon>
        <taxon>Anas</taxon>
    </lineage>
</organism>
<proteinExistence type="predicted"/>
<gene>
    <name evidence="2" type="ORF">Anapl_12039</name>
</gene>
<sequence length="115" mass="12891">MIKQLKLKKTKRVPECRRHGAPGREGFAAAGGTRPVNGRTLSGQEPSLSLYNQMQRSFSEGETLLLCSTHSESLRTVSDWMCQLIFISIHFGILGCYATLKFKKQVVFQRSPCVD</sequence>
<evidence type="ECO:0000313" key="3">
    <source>
        <dbReference type="Proteomes" id="UP000296049"/>
    </source>
</evidence>
<dbReference type="Proteomes" id="UP000296049">
    <property type="component" value="Unassembled WGS sequence"/>
</dbReference>